<dbReference type="AlphaFoldDB" id="A0A1R2BRF8"/>
<keyword evidence="2" id="KW-1185">Reference proteome</keyword>
<dbReference type="EMBL" id="MPUH01000476">
    <property type="protein sequence ID" value="OMJ79330.1"/>
    <property type="molecule type" value="Genomic_DNA"/>
</dbReference>
<evidence type="ECO:0000313" key="2">
    <source>
        <dbReference type="Proteomes" id="UP000187209"/>
    </source>
</evidence>
<comment type="caution">
    <text evidence="1">The sequence shown here is derived from an EMBL/GenBank/DDBJ whole genome shotgun (WGS) entry which is preliminary data.</text>
</comment>
<proteinExistence type="predicted"/>
<name>A0A1R2BRF8_9CILI</name>
<reference evidence="1 2" key="1">
    <citation type="submission" date="2016-11" db="EMBL/GenBank/DDBJ databases">
        <title>The macronuclear genome of Stentor coeruleus: a giant cell with tiny introns.</title>
        <authorList>
            <person name="Slabodnick M."/>
            <person name="Ruby J.G."/>
            <person name="Reiff S.B."/>
            <person name="Swart E.C."/>
            <person name="Gosai S."/>
            <person name="Prabakaran S."/>
            <person name="Witkowska E."/>
            <person name="Larue G.E."/>
            <person name="Fisher S."/>
            <person name="Freeman R.M."/>
            <person name="Gunawardena J."/>
            <person name="Chu W."/>
            <person name="Stover N.A."/>
            <person name="Gregory B.D."/>
            <person name="Nowacki M."/>
            <person name="Derisi J."/>
            <person name="Roy S.W."/>
            <person name="Marshall W.F."/>
            <person name="Sood P."/>
        </authorList>
    </citation>
    <scope>NUCLEOTIDE SEQUENCE [LARGE SCALE GENOMIC DNA]</scope>
    <source>
        <strain evidence="1">WM001</strain>
    </source>
</reference>
<sequence length="308" mass="34429">MTRDSHDTNFSYGCQRSQTPTNSYLKPLDHSSIDFFGQLYSKNTRNASNIPLTPTDSLIKSKRLFTLDKISNRYSTSSPHSSSIKNLQILSSNPITPSINSFIKPKNPKLQNPTVESISISGLKISDNDTTLKQLCKGLHIIQINTSIDNLTGSCLGKATLQIRSGGDKKDLERLKSKILNNGYQISAVASTRGKKNQVCNLGTDFLDPRLQGKEKVFQSVRLSSRERKIAILSTSDDLFGNTPGTGKWCSRQESGINLKEARANRENLRMWDITRQAGDKSPKRCVTNQSNYFRPALSSRNKESFKY</sequence>
<dbReference type="OrthoDB" id="325840at2759"/>
<organism evidence="1 2">
    <name type="scientific">Stentor coeruleus</name>
    <dbReference type="NCBI Taxonomy" id="5963"/>
    <lineage>
        <taxon>Eukaryota</taxon>
        <taxon>Sar</taxon>
        <taxon>Alveolata</taxon>
        <taxon>Ciliophora</taxon>
        <taxon>Postciliodesmatophora</taxon>
        <taxon>Heterotrichea</taxon>
        <taxon>Heterotrichida</taxon>
        <taxon>Stentoridae</taxon>
        <taxon>Stentor</taxon>
    </lineage>
</organism>
<evidence type="ECO:0000313" key="1">
    <source>
        <dbReference type="EMBL" id="OMJ79330.1"/>
    </source>
</evidence>
<dbReference type="Proteomes" id="UP000187209">
    <property type="component" value="Unassembled WGS sequence"/>
</dbReference>
<accession>A0A1R2BRF8</accession>
<protein>
    <submittedName>
        <fullName evidence="1">Uncharacterized protein</fullName>
    </submittedName>
</protein>
<gene>
    <name evidence="1" type="ORF">SteCoe_20672</name>
</gene>